<dbReference type="Proteomes" id="UP000248044">
    <property type="component" value="Chromosome"/>
</dbReference>
<gene>
    <name evidence="1" type="ORF">DFR85_10255</name>
</gene>
<keyword evidence="2" id="KW-1185">Reference proteome</keyword>
<organism evidence="1 2">
    <name type="scientific">Acidianus brierleyi</name>
    <dbReference type="NCBI Taxonomy" id="41673"/>
    <lineage>
        <taxon>Archaea</taxon>
        <taxon>Thermoproteota</taxon>
        <taxon>Thermoprotei</taxon>
        <taxon>Sulfolobales</taxon>
        <taxon>Sulfolobaceae</taxon>
        <taxon>Acidianus</taxon>
    </lineage>
</organism>
<name>A0A2U9IG11_9CREN</name>
<proteinExistence type="predicted"/>
<accession>A0A2U9IG11</accession>
<dbReference type="KEGG" id="abri:DFR85_10255"/>
<evidence type="ECO:0000313" key="1">
    <source>
        <dbReference type="EMBL" id="AWR94926.1"/>
    </source>
</evidence>
<protein>
    <submittedName>
        <fullName evidence="1">Uncharacterized protein</fullName>
    </submittedName>
</protein>
<sequence length="249" mass="28892">MFPKIFKRGSSNNSNYIKNDLGEWLLVSRNPEISFIDWSVRKTIKKLGCKKFDFYILQYDKDNNIKNFISNKVMIISKQNLRESDIIQGLNKTLENFALIGETKISKLKICGDVYLFLYFDIILKKIKNYHTSVKVLLPPLGIKTSNIPYTPEDLFKDILNNAMNTSCTTEFEVQEGKYARILADCENISQYDNLKYVIPYFIDAGEMKISIKKSELTKSEIQLDIFGFKSKSLIPLVWDNFMSTYAQC</sequence>
<reference evidence="1 2" key="1">
    <citation type="submission" date="2018-05" db="EMBL/GenBank/DDBJ databases">
        <title>Complete Genome Sequences of Extremely Thermoacidophilic, Metal-Mobilizing Type-Strain Members of the Archaeal Family Sulfolobaceae: Acidianus brierleyi DSM-1651T, Acidianus sulfidivorans DSM-18786T, Metallosphaera hakonensis DSM-7519T, and Metallosphaera prunae DSM-10039T.</title>
        <authorList>
            <person name="Counts J.A."/>
            <person name="Kelly R.M."/>
        </authorList>
    </citation>
    <scope>NUCLEOTIDE SEQUENCE [LARGE SCALE GENOMIC DNA]</scope>
    <source>
        <strain evidence="1 2">DSM 1651</strain>
    </source>
</reference>
<dbReference type="EMBL" id="CP029289">
    <property type="protein sequence ID" value="AWR94926.1"/>
    <property type="molecule type" value="Genomic_DNA"/>
</dbReference>
<dbReference type="AlphaFoldDB" id="A0A2U9IG11"/>
<evidence type="ECO:0000313" key="2">
    <source>
        <dbReference type="Proteomes" id="UP000248044"/>
    </source>
</evidence>